<protein>
    <submittedName>
        <fullName evidence="2">Uncharacterized protein</fullName>
    </submittedName>
</protein>
<evidence type="ECO:0000256" key="1">
    <source>
        <dbReference type="SAM" id="MobiDB-lite"/>
    </source>
</evidence>
<dbReference type="EMBL" id="BPVZ01000026">
    <property type="protein sequence ID" value="GKV06959.1"/>
    <property type="molecule type" value="Genomic_DNA"/>
</dbReference>
<sequence length="219" mass="24080">MPPQAEHADDNRLYYEGEKDPITFLPVSPLAEQSYGNPIFKEKEADHGGAFAESNNVVDSHKQIQNPPAPVLGGQVNQPHLPPQNQPAVGGPVQLEPIKVAPCVTDLGNQQHLQENIDRGILQFPKKAKQTMGVDANPFPDLSVGVNVADLGSLNKDKNRSYSKRKLTANDLRWVIKEAKTRKDQARSDPPRGRTHEGHDPKQQKTGPSQSAMKFGYEG</sequence>
<feature type="compositionally biased region" description="Basic and acidic residues" evidence="1">
    <location>
        <begin position="176"/>
        <end position="203"/>
    </location>
</feature>
<feature type="region of interest" description="Disordered" evidence="1">
    <location>
        <begin position="58"/>
        <end position="78"/>
    </location>
</feature>
<keyword evidence="3" id="KW-1185">Reference proteome</keyword>
<dbReference type="AlphaFoldDB" id="A0AAV5J4N2"/>
<name>A0AAV5J4N2_9ROSI</name>
<reference evidence="2 3" key="1">
    <citation type="journal article" date="2021" name="Commun. Biol.">
        <title>The genome of Shorea leprosula (Dipterocarpaceae) highlights the ecological relevance of drought in aseasonal tropical rainforests.</title>
        <authorList>
            <person name="Ng K.K.S."/>
            <person name="Kobayashi M.J."/>
            <person name="Fawcett J.A."/>
            <person name="Hatakeyama M."/>
            <person name="Paape T."/>
            <person name="Ng C.H."/>
            <person name="Ang C.C."/>
            <person name="Tnah L.H."/>
            <person name="Lee C.T."/>
            <person name="Nishiyama T."/>
            <person name="Sese J."/>
            <person name="O'Brien M.J."/>
            <person name="Copetti D."/>
            <person name="Mohd Noor M.I."/>
            <person name="Ong R.C."/>
            <person name="Putra M."/>
            <person name="Sireger I.Z."/>
            <person name="Indrioko S."/>
            <person name="Kosugi Y."/>
            <person name="Izuno A."/>
            <person name="Isagi Y."/>
            <person name="Lee S.L."/>
            <person name="Shimizu K.K."/>
        </authorList>
    </citation>
    <scope>NUCLEOTIDE SEQUENCE [LARGE SCALE GENOMIC DNA]</scope>
    <source>
        <strain evidence="2">214</strain>
    </source>
</reference>
<feature type="region of interest" description="Disordered" evidence="1">
    <location>
        <begin position="176"/>
        <end position="219"/>
    </location>
</feature>
<dbReference type="Proteomes" id="UP001054252">
    <property type="component" value="Unassembled WGS sequence"/>
</dbReference>
<comment type="caution">
    <text evidence="2">The sequence shown here is derived from an EMBL/GenBank/DDBJ whole genome shotgun (WGS) entry which is preliminary data.</text>
</comment>
<gene>
    <name evidence="2" type="ORF">SLEP1_g18777</name>
</gene>
<proteinExistence type="predicted"/>
<evidence type="ECO:0000313" key="3">
    <source>
        <dbReference type="Proteomes" id="UP001054252"/>
    </source>
</evidence>
<organism evidence="2 3">
    <name type="scientific">Rubroshorea leprosula</name>
    <dbReference type="NCBI Taxonomy" id="152421"/>
    <lineage>
        <taxon>Eukaryota</taxon>
        <taxon>Viridiplantae</taxon>
        <taxon>Streptophyta</taxon>
        <taxon>Embryophyta</taxon>
        <taxon>Tracheophyta</taxon>
        <taxon>Spermatophyta</taxon>
        <taxon>Magnoliopsida</taxon>
        <taxon>eudicotyledons</taxon>
        <taxon>Gunneridae</taxon>
        <taxon>Pentapetalae</taxon>
        <taxon>rosids</taxon>
        <taxon>malvids</taxon>
        <taxon>Malvales</taxon>
        <taxon>Dipterocarpaceae</taxon>
        <taxon>Rubroshorea</taxon>
    </lineage>
</organism>
<evidence type="ECO:0000313" key="2">
    <source>
        <dbReference type="EMBL" id="GKV06959.1"/>
    </source>
</evidence>
<accession>A0AAV5J4N2</accession>